<dbReference type="Proteomes" id="UP000440732">
    <property type="component" value="Unassembled WGS sequence"/>
</dbReference>
<comment type="caution">
    <text evidence="7">The sequence shown here is derived from an EMBL/GenBank/DDBJ whole genome shotgun (WGS) entry which is preliminary data.</text>
</comment>
<evidence type="ECO:0000313" key="12">
    <source>
        <dbReference type="Proteomes" id="UP000429523"/>
    </source>
</evidence>
<evidence type="ECO:0000313" key="19">
    <source>
        <dbReference type="Proteomes" id="UP000486351"/>
    </source>
</evidence>
<dbReference type="EMBL" id="QXGD01000683">
    <property type="protein sequence ID" value="KAE9228644.1"/>
    <property type="molecule type" value="Genomic_DNA"/>
</dbReference>
<dbReference type="Proteomes" id="UP000488956">
    <property type="component" value="Unassembled WGS sequence"/>
</dbReference>
<evidence type="ECO:0000313" key="10">
    <source>
        <dbReference type="EMBL" id="KAE9307475.1"/>
    </source>
</evidence>
<evidence type="ECO:0000313" key="14">
    <source>
        <dbReference type="Proteomes" id="UP000437068"/>
    </source>
</evidence>
<gene>
    <name evidence="10" type="ORF">PF001_g11608</name>
    <name evidence="9" type="ORF">PF002_g13475</name>
    <name evidence="8" type="ORF">PF004_g11703</name>
    <name evidence="7" type="ORF">PF005_g12653</name>
    <name evidence="6" type="ORF">PF006_g7617</name>
    <name evidence="5" type="ORF">PF007_g12381</name>
    <name evidence="11" type="ORF">PF008_g11594</name>
    <name evidence="3" type="ORF">PF009_g13876</name>
    <name evidence="4" type="ORF">PF010_g11753</name>
</gene>
<feature type="signal peptide" evidence="2">
    <location>
        <begin position="1"/>
        <end position="29"/>
    </location>
</feature>
<dbReference type="Proteomes" id="UP000476176">
    <property type="component" value="Unassembled WGS sequence"/>
</dbReference>
<accession>A0A6A3XXC1</accession>
<evidence type="ECO:0000313" key="5">
    <source>
        <dbReference type="EMBL" id="KAE9109121.1"/>
    </source>
</evidence>
<evidence type="ECO:0000313" key="18">
    <source>
        <dbReference type="Proteomes" id="UP000476176"/>
    </source>
</evidence>
<proteinExistence type="predicted"/>
<evidence type="ECO:0000313" key="7">
    <source>
        <dbReference type="EMBL" id="KAE9207331.1"/>
    </source>
</evidence>
<keyword evidence="2" id="KW-0732">Signal</keyword>
<evidence type="ECO:0000313" key="13">
    <source>
        <dbReference type="Proteomes" id="UP000433483"/>
    </source>
</evidence>
<name>A0A6A3XXC1_9STRA</name>
<feature type="region of interest" description="Disordered" evidence="1">
    <location>
        <begin position="57"/>
        <end position="84"/>
    </location>
</feature>
<dbReference type="Proteomes" id="UP000437068">
    <property type="component" value="Unassembled WGS sequence"/>
</dbReference>
<dbReference type="EMBL" id="QXFY01000624">
    <property type="protein sequence ID" value="KAE9339423.1"/>
    <property type="molecule type" value="Genomic_DNA"/>
</dbReference>
<evidence type="ECO:0000256" key="2">
    <source>
        <dbReference type="SAM" id="SignalP"/>
    </source>
</evidence>
<organism evidence="7 13">
    <name type="scientific">Phytophthora fragariae</name>
    <dbReference type="NCBI Taxonomy" id="53985"/>
    <lineage>
        <taxon>Eukaryota</taxon>
        <taxon>Sar</taxon>
        <taxon>Stramenopiles</taxon>
        <taxon>Oomycota</taxon>
        <taxon>Peronosporomycetes</taxon>
        <taxon>Peronosporales</taxon>
        <taxon>Peronosporaceae</taxon>
        <taxon>Phytophthora</taxon>
    </lineage>
</organism>
<evidence type="ECO:0000313" key="17">
    <source>
        <dbReference type="Proteomes" id="UP000441208"/>
    </source>
</evidence>
<dbReference type="EMBL" id="QXFX01000635">
    <property type="protein sequence ID" value="KAE9108832.1"/>
    <property type="molecule type" value="Genomic_DNA"/>
</dbReference>
<keyword evidence="13" id="KW-1185">Reference proteome</keyword>
<dbReference type="EMBL" id="QXGE01000621">
    <property type="protein sequence ID" value="KAE9307475.1"/>
    <property type="molecule type" value="Genomic_DNA"/>
</dbReference>
<dbReference type="Proteomes" id="UP000440367">
    <property type="component" value="Unassembled WGS sequence"/>
</dbReference>
<dbReference type="EMBL" id="QXGC01000649">
    <property type="protein sequence ID" value="KAE9226195.1"/>
    <property type="molecule type" value="Genomic_DNA"/>
</dbReference>
<evidence type="ECO:0008006" key="21">
    <source>
        <dbReference type="Google" id="ProtNLM"/>
    </source>
</evidence>
<dbReference type="AlphaFoldDB" id="A0A6A3XXC1"/>
<reference evidence="12 13" key="1">
    <citation type="submission" date="2018-08" db="EMBL/GenBank/DDBJ databases">
        <title>Genomic investigation of the strawberry pathogen Phytophthora fragariae indicates pathogenicity is determined by transcriptional variation in three key races.</title>
        <authorList>
            <person name="Adams T.M."/>
            <person name="Armitage A.D."/>
            <person name="Sobczyk M.K."/>
            <person name="Bates H.J."/>
            <person name="Dunwell J.M."/>
            <person name="Nellist C.F."/>
            <person name="Harrison R.J."/>
        </authorList>
    </citation>
    <scope>NUCLEOTIDE SEQUENCE [LARGE SCALE GENOMIC DNA]</scope>
    <source>
        <strain evidence="10 14">A4</strain>
        <strain evidence="9 15">BC-1</strain>
        <strain evidence="8 18">BC-23</strain>
        <strain evidence="7 13">NOV-27</strain>
        <strain evidence="6 16">NOV-5</strain>
        <strain evidence="5 17">NOV-71</strain>
        <strain evidence="11 19">NOV-77</strain>
        <strain evidence="3 12">NOV-9</strain>
        <strain evidence="4 20">ONT-3</strain>
    </source>
</reference>
<sequence>MNIPGPKTRCTTVVFLVFFVFCPHRPTCGPKLHRIRDRAVATRSVLHHVHGVNVVNHGARRGHDHGHLVEGSLAPARLPARPMR</sequence>
<dbReference type="Proteomes" id="UP000441208">
    <property type="component" value="Unassembled WGS sequence"/>
</dbReference>
<evidence type="ECO:0000313" key="15">
    <source>
        <dbReference type="Proteomes" id="UP000440367"/>
    </source>
</evidence>
<evidence type="ECO:0000313" key="3">
    <source>
        <dbReference type="EMBL" id="KAE8936182.1"/>
    </source>
</evidence>
<dbReference type="EMBL" id="QXGF01000741">
    <property type="protein sequence ID" value="KAE8936182.1"/>
    <property type="molecule type" value="Genomic_DNA"/>
</dbReference>
<evidence type="ECO:0000313" key="4">
    <source>
        <dbReference type="EMBL" id="KAE9108832.1"/>
    </source>
</evidence>
<evidence type="ECO:0000313" key="9">
    <source>
        <dbReference type="EMBL" id="KAE9228644.1"/>
    </source>
</evidence>
<protein>
    <recommendedName>
        <fullName evidence="21">Secreted protein</fullName>
    </recommendedName>
</protein>
<dbReference type="EMBL" id="QXFZ01000649">
    <property type="protein sequence ID" value="KAE9109121.1"/>
    <property type="molecule type" value="Genomic_DNA"/>
</dbReference>
<evidence type="ECO:0000313" key="20">
    <source>
        <dbReference type="Proteomes" id="UP000488956"/>
    </source>
</evidence>
<evidence type="ECO:0000313" key="11">
    <source>
        <dbReference type="EMBL" id="KAE9339423.1"/>
    </source>
</evidence>
<evidence type="ECO:0000313" key="8">
    <source>
        <dbReference type="EMBL" id="KAE9226195.1"/>
    </source>
</evidence>
<evidence type="ECO:0000256" key="1">
    <source>
        <dbReference type="SAM" id="MobiDB-lite"/>
    </source>
</evidence>
<dbReference type="Proteomes" id="UP000433483">
    <property type="component" value="Unassembled WGS sequence"/>
</dbReference>
<dbReference type="EMBL" id="QXGB01000676">
    <property type="protein sequence ID" value="KAE9207331.1"/>
    <property type="molecule type" value="Genomic_DNA"/>
</dbReference>
<dbReference type="Proteomes" id="UP000486351">
    <property type="component" value="Unassembled WGS sequence"/>
</dbReference>
<evidence type="ECO:0000313" key="16">
    <source>
        <dbReference type="Proteomes" id="UP000440732"/>
    </source>
</evidence>
<dbReference type="EMBL" id="QXGA01000330">
    <property type="protein sequence ID" value="KAE9147729.1"/>
    <property type="molecule type" value="Genomic_DNA"/>
</dbReference>
<evidence type="ECO:0000313" key="6">
    <source>
        <dbReference type="EMBL" id="KAE9147729.1"/>
    </source>
</evidence>
<dbReference type="Proteomes" id="UP000429523">
    <property type="component" value="Unassembled WGS sequence"/>
</dbReference>
<feature type="chain" id="PRO_5036380903" description="Secreted protein" evidence="2">
    <location>
        <begin position="30"/>
        <end position="84"/>
    </location>
</feature>